<reference evidence="3" key="1">
    <citation type="submission" date="2016-02" db="EMBL/GenBank/DDBJ databases">
        <title>Draft genome sequence of Microdochium bolleyi, a fungal endophyte of beachgrass.</title>
        <authorList>
            <consortium name="DOE Joint Genome Institute"/>
            <person name="David A.S."/>
            <person name="May G."/>
            <person name="Haridas S."/>
            <person name="Lim J."/>
            <person name="Wang M."/>
            <person name="Labutti K."/>
            <person name="Lipzen A."/>
            <person name="Barry K."/>
            <person name="Grigoriev I.V."/>
        </authorList>
    </citation>
    <scope>NUCLEOTIDE SEQUENCE [LARGE SCALE GENOMIC DNA]</scope>
    <source>
        <strain evidence="3">J235TASD1</strain>
    </source>
</reference>
<sequence>MADTTNTSSSNNNDMKPNTPPSTAAAENSTLASEGVPKPAGDASQTASGLPPITKEPMSIAGAPLVPVNPLTQTKVPTPPPEPATAPAAATQNAELTQASAPESGVKDKLDAADNLAQQPSKPEETAPSAVPASADATSSALEQPNLVATNGASQDAPKPVSVQEVQDEAAPAPAAAEKAPEPVTEKPAEAVAPEPSAQPAPAVAADPDTMDIDKPEAETGDKRKADESEVANGALPADKSQDGGDEPAGKKLKTNGEEPVPAPKKVGRPKKDKTVEKKAAPAPVRRTTRQTRSQGAPAGESL</sequence>
<dbReference type="EMBL" id="KQ964249">
    <property type="protein sequence ID" value="KXJ91894.1"/>
    <property type="molecule type" value="Genomic_DNA"/>
</dbReference>
<name>A0A136J459_9PEZI</name>
<accession>A0A136J459</accession>
<evidence type="ECO:0000256" key="1">
    <source>
        <dbReference type="SAM" id="MobiDB-lite"/>
    </source>
</evidence>
<proteinExistence type="predicted"/>
<organism evidence="2 3">
    <name type="scientific">Microdochium bolleyi</name>
    <dbReference type="NCBI Taxonomy" id="196109"/>
    <lineage>
        <taxon>Eukaryota</taxon>
        <taxon>Fungi</taxon>
        <taxon>Dikarya</taxon>
        <taxon>Ascomycota</taxon>
        <taxon>Pezizomycotina</taxon>
        <taxon>Sordariomycetes</taxon>
        <taxon>Xylariomycetidae</taxon>
        <taxon>Xylariales</taxon>
        <taxon>Microdochiaceae</taxon>
        <taxon>Microdochium</taxon>
    </lineage>
</organism>
<feature type="compositionally biased region" description="Low complexity" evidence="1">
    <location>
        <begin position="85"/>
        <end position="97"/>
    </location>
</feature>
<dbReference type="Proteomes" id="UP000070501">
    <property type="component" value="Unassembled WGS sequence"/>
</dbReference>
<feature type="compositionally biased region" description="Basic and acidic residues" evidence="1">
    <location>
        <begin position="212"/>
        <end position="228"/>
    </location>
</feature>
<dbReference type="InParanoid" id="A0A136J459"/>
<evidence type="ECO:0000313" key="2">
    <source>
        <dbReference type="EMBL" id="KXJ91894.1"/>
    </source>
</evidence>
<feature type="region of interest" description="Disordered" evidence="1">
    <location>
        <begin position="1"/>
        <end position="303"/>
    </location>
</feature>
<feature type="compositionally biased region" description="Low complexity" evidence="1">
    <location>
        <begin position="169"/>
        <end position="178"/>
    </location>
</feature>
<dbReference type="OrthoDB" id="5235746at2759"/>
<feature type="compositionally biased region" description="Low complexity" evidence="1">
    <location>
        <begin position="1"/>
        <end position="13"/>
    </location>
</feature>
<protein>
    <submittedName>
        <fullName evidence="2">Uncharacterized protein</fullName>
    </submittedName>
</protein>
<gene>
    <name evidence="2" type="ORF">Micbo1qcDRAFT_233254</name>
</gene>
<feature type="compositionally biased region" description="Low complexity" evidence="1">
    <location>
        <begin position="190"/>
        <end position="208"/>
    </location>
</feature>
<feature type="compositionally biased region" description="Polar residues" evidence="1">
    <location>
        <begin position="136"/>
        <end position="154"/>
    </location>
</feature>
<evidence type="ECO:0000313" key="3">
    <source>
        <dbReference type="Proteomes" id="UP000070501"/>
    </source>
</evidence>
<feature type="compositionally biased region" description="Polar residues" evidence="1">
    <location>
        <begin position="21"/>
        <end position="32"/>
    </location>
</feature>
<keyword evidence="3" id="KW-1185">Reference proteome</keyword>
<feature type="compositionally biased region" description="Basic and acidic residues" evidence="1">
    <location>
        <begin position="179"/>
        <end position="189"/>
    </location>
</feature>
<dbReference type="AlphaFoldDB" id="A0A136J459"/>